<dbReference type="Proteomes" id="UP000275267">
    <property type="component" value="Unassembled WGS sequence"/>
</dbReference>
<dbReference type="Gene3D" id="3.20.20.300">
    <property type="entry name" value="Glycoside hydrolase, family 3, N-terminal domain"/>
    <property type="match status" value="1"/>
</dbReference>
<dbReference type="EMBL" id="PQIB02000004">
    <property type="protein sequence ID" value="RLN22184.1"/>
    <property type="molecule type" value="Genomic_DNA"/>
</dbReference>
<evidence type="ECO:0000313" key="4">
    <source>
        <dbReference type="Proteomes" id="UP000275267"/>
    </source>
</evidence>
<gene>
    <name evidence="3" type="ORF">C2845_PM07G03690</name>
</gene>
<dbReference type="InterPro" id="IPR017853">
    <property type="entry name" value="GH"/>
</dbReference>
<reference evidence="4" key="1">
    <citation type="journal article" date="2019" name="Nat. Commun.">
        <title>The genome of broomcorn millet.</title>
        <authorList>
            <person name="Zou C."/>
            <person name="Miki D."/>
            <person name="Li D."/>
            <person name="Tang Q."/>
            <person name="Xiao L."/>
            <person name="Rajput S."/>
            <person name="Deng P."/>
            <person name="Jia W."/>
            <person name="Huang R."/>
            <person name="Zhang M."/>
            <person name="Sun Y."/>
            <person name="Hu J."/>
            <person name="Fu X."/>
            <person name="Schnable P.S."/>
            <person name="Li F."/>
            <person name="Zhang H."/>
            <person name="Feng B."/>
            <person name="Zhu X."/>
            <person name="Liu R."/>
            <person name="Schnable J.C."/>
            <person name="Zhu J.-K."/>
            <person name="Zhang H."/>
        </authorList>
    </citation>
    <scope>NUCLEOTIDE SEQUENCE [LARGE SCALE GENOMIC DNA]</scope>
</reference>
<dbReference type="GO" id="GO:0009251">
    <property type="term" value="P:glucan catabolic process"/>
    <property type="evidence" value="ECO:0007669"/>
    <property type="project" value="TreeGrafter"/>
</dbReference>
<name>A0A3L6SK36_PANMI</name>
<keyword evidence="2" id="KW-1133">Transmembrane helix</keyword>
<keyword evidence="1" id="KW-0378">Hydrolase</keyword>
<organism evidence="3 4">
    <name type="scientific">Panicum miliaceum</name>
    <name type="common">Proso millet</name>
    <name type="synonym">Broomcorn millet</name>
    <dbReference type="NCBI Taxonomy" id="4540"/>
    <lineage>
        <taxon>Eukaryota</taxon>
        <taxon>Viridiplantae</taxon>
        <taxon>Streptophyta</taxon>
        <taxon>Embryophyta</taxon>
        <taxon>Tracheophyta</taxon>
        <taxon>Spermatophyta</taxon>
        <taxon>Magnoliopsida</taxon>
        <taxon>Liliopsida</taxon>
        <taxon>Poales</taxon>
        <taxon>Poaceae</taxon>
        <taxon>PACMAD clade</taxon>
        <taxon>Panicoideae</taxon>
        <taxon>Panicodae</taxon>
        <taxon>Paniceae</taxon>
        <taxon>Panicinae</taxon>
        <taxon>Panicum</taxon>
        <taxon>Panicum sect. Panicum</taxon>
    </lineage>
</organism>
<dbReference type="SUPFAM" id="SSF51445">
    <property type="entry name" value="(Trans)glycosidases"/>
    <property type="match status" value="1"/>
</dbReference>
<dbReference type="InterPro" id="IPR036962">
    <property type="entry name" value="Glyco_hydro_3_N_sf"/>
</dbReference>
<evidence type="ECO:0000313" key="3">
    <source>
        <dbReference type="EMBL" id="RLN22184.1"/>
    </source>
</evidence>
<keyword evidence="2" id="KW-0812">Transmembrane</keyword>
<evidence type="ECO:0008006" key="5">
    <source>
        <dbReference type="Google" id="ProtNLM"/>
    </source>
</evidence>
<dbReference type="OrthoDB" id="416222at2759"/>
<protein>
    <recommendedName>
        <fullName evidence="5">Glycoside hydrolase family 3 N-terminal domain-containing protein</fullName>
    </recommendedName>
</protein>
<keyword evidence="2" id="KW-0472">Membrane</keyword>
<sequence>MGEESHGNSAAMLAESQIKRVQSMTRSVERERIGCWSLLFLLSYPSASGWWELQGGPGLLATTTATAAVFLLLVLCACGAPAATAATAGGGGGGGEQYLYKDPRQPLNRRIGDLLRRMTLAEKIVQMSQIERENATADVVRGYFVGSVLSGGGSVPAPQAPAEA</sequence>
<proteinExistence type="predicted"/>
<dbReference type="GO" id="GO:0008422">
    <property type="term" value="F:beta-glucosidase activity"/>
    <property type="evidence" value="ECO:0007669"/>
    <property type="project" value="TreeGrafter"/>
</dbReference>
<keyword evidence="4" id="KW-1185">Reference proteome</keyword>
<dbReference type="PANTHER" id="PTHR30620:SF23">
    <property type="entry name" value="OS02G0131400 PROTEIN"/>
    <property type="match status" value="1"/>
</dbReference>
<accession>A0A3L6SK36</accession>
<dbReference type="AlphaFoldDB" id="A0A3L6SK36"/>
<dbReference type="STRING" id="4540.A0A3L6SK36"/>
<comment type="caution">
    <text evidence="3">The sequence shown here is derived from an EMBL/GenBank/DDBJ whole genome shotgun (WGS) entry which is preliminary data.</text>
</comment>
<dbReference type="InterPro" id="IPR051915">
    <property type="entry name" value="Cellulose_Degrad_GH3"/>
</dbReference>
<dbReference type="PANTHER" id="PTHR30620">
    <property type="entry name" value="PERIPLASMIC BETA-GLUCOSIDASE-RELATED"/>
    <property type="match status" value="1"/>
</dbReference>
<feature type="transmembrane region" description="Helical" evidence="2">
    <location>
        <begin position="57"/>
        <end position="78"/>
    </location>
</feature>
<evidence type="ECO:0000256" key="1">
    <source>
        <dbReference type="ARBA" id="ARBA00022801"/>
    </source>
</evidence>
<evidence type="ECO:0000256" key="2">
    <source>
        <dbReference type="SAM" id="Phobius"/>
    </source>
</evidence>